<evidence type="ECO:0008006" key="4">
    <source>
        <dbReference type="Google" id="ProtNLM"/>
    </source>
</evidence>
<feature type="region of interest" description="Disordered" evidence="1">
    <location>
        <begin position="234"/>
        <end position="340"/>
    </location>
</feature>
<organism evidence="2 3">
    <name type="scientific">Rhipicephalus sanguineus</name>
    <name type="common">Brown dog tick</name>
    <name type="synonym">Ixodes sanguineus</name>
    <dbReference type="NCBI Taxonomy" id="34632"/>
    <lineage>
        <taxon>Eukaryota</taxon>
        <taxon>Metazoa</taxon>
        <taxon>Ecdysozoa</taxon>
        <taxon>Arthropoda</taxon>
        <taxon>Chelicerata</taxon>
        <taxon>Arachnida</taxon>
        <taxon>Acari</taxon>
        <taxon>Parasitiformes</taxon>
        <taxon>Ixodida</taxon>
        <taxon>Ixodoidea</taxon>
        <taxon>Ixodidae</taxon>
        <taxon>Rhipicephalinae</taxon>
        <taxon>Rhipicephalus</taxon>
        <taxon>Rhipicephalus</taxon>
    </lineage>
</organism>
<evidence type="ECO:0000256" key="1">
    <source>
        <dbReference type="SAM" id="MobiDB-lite"/>
    </source>
</evidence>
<accession>A0A9D4TBY6</accession>
<protein>
    <recommendedName>
        <fullName evidence="4">CCHC-type domain-containing protein</fullName>
    </recommendedName>
</protein>
<evidence type="ECO:0000313" key="3">
    <source>
        <dbReference type="Proteomes" id="UP000821837"/>
    </source>
</evidence>
<gene>
    <name evidence="2" type="ORF">HPB52_022282</name>
</gene>
<name>A0A9D4TBY6_RHISA</name>
<reference evidence="2" key="2">
    <citation type="submission" date="2021-09" db="EMBL/GenBank/DDBJ databases">
        <authorList>
            <person name="Jia N."/>
            <person name="Wang J."/>
            <person name="Shi W."/>
            <person name="Du L."/>
            <person name="Sun Y."/>
            <person name="Zhan W."/>
            <person name="Jiang J."/>
            <person name="Wang Q."/>
            <person name="Zhang B."/>
            <person name="Ji P."/>
            <person name="Sakyi L.B."/>
            <person name="Cui X."/>
            <person name="Yuan T."/>
            <person name="Jiang B."/>
            <person name="Yang W."/>
            <person name="Lam T.T.-Y."/>
            <person name="Chang Q."/>
            <person name="Ding S."/>
            <person name="Wang X."/>
            <person name="Zhu J."/>
            <person name="Ruan X."/>
            <person name="Zhao L."/>
            <person name="Wei J."/>
            <person name="Que T."/>
            <person name="Du C."/>
            <person name="Cheng J."/>
            <person name="Dai P."/>
            <person name="Han X."/>
            <person name="Huang E."/>
            <person name="Gao Y."/>
            <person name="Liu J."/>
            <person name="Shao H."/>
            <person name="Ye R."/>
            <person name="Li L."/>
            <person name="Wei W."/>
            <person name="Wang X."/>
            <person name="Wang C."/>
            <person name="Huo Q."/>
            <person name="Li W."/>
            <person name="Guo W."/>
            <person name="Chen H."/>
            <person name="Chen S."/>
            <person name="Zhou L."/>
            <person name="Zhou L."/>
            <person name="Ni X."/>
            <person name="Tian J."/>
            <person name="Zhou Y."/>
            <person name="Sheng Y."/>
            <person name="Liu T."/>
            <person name="Pan Y."/>
            <person name="Xia L."/>
            <person name="Li J."/>
            <person name="Zhao F."/>
            <person name="Cao W."/>
        </authorList>
    </citation>
    <scope>NUCLEOTIDE SEQUENCE</scope>
    <source>
        <strain evidence="2">Rsan-2018</strain>
        <tissue evidence="2">Larvae</tissue>
    </source>
</reference>
<feature type="compositionally biased region" description="Polar residues" evidence="1">
    <location>
        <begin position="296"/>
        <end position="317"/>
    </location>
</feature>
<comment type="caution">
    <text evidence="2">The sequence shown here is derived from an EMBL/GenBank/DDBJ whole genome shotgun (WGS) entry which is preliminary data.</text>
</comment>
<reference evidence="2" key="1">
    <citation type="journal article" date="2020" name="Cell">
        <title>Large-Scale Comparative Analyses of Tick Genomes Elucidate Their Genetic Diversity and Vector Capacities.</title>
        <authorList>
            <consortium name="Tick Genome and Microbiome Consortium (TIGMIC)"/>
            <person name="Jia N."/>
            <person name="Wang J."/>
            <person name="Shi W."/>
            <person name="Du L."/>
            <person name="Sun Y."/>
            <person name="Zhan W."/>
            <person name="Jiang J.F."/>
            <person name="Wang Q."/>
            <person name="Zhang B."/>
            <person name="Ji P."/>
            <person name="Bell-Sakyi L."/>
            <person name="Cui X.M."/>
            <person name="Yuan T.T."/>
            <person name="Jiang B.G."/>
            <person name="Yang W.F."/>
            <person name="Lam T.T."/>
            <person name="Chang Q.C."/>
            <person name="Ding S.J."/>
            <person name="Wang X.J."/>
            <person name="Zhu J.G."/>
            <person name="Ruan X.D."/>
            <person name="Zhao L."/>
            <person name="Wei J.T."/>
            <person name="Ye R.Z."/>
            <person name="Que T.C."/>
            <person name="Du C.H."/>
            <person name="Zhou Y.H."/>
            <person name="Cheng J.X."/>
            <person name="Dai P.F."/>
            <person name="Guo W.B."/>
            <person name="Han X.H."/>
            <person name="Huang E.J."/>
            <person name="Li L.F."/>
            <person name="Wei W."/>
            <person name="Gao Y.C."/>
            <person name="Liu J.Z."/>
            <person name="Shao H.Z."/>
            <person name="Wang X."/>
            <person name="Wang C.C."/>
            <person name="Yang T.C."/>
            <person name="Huo Q.B."/>
            <person name="Li W."/>
            <person name="Chen H.Y."/>
            <person name="Chen S.E."/>
            <person name="Zhou L.G."/>
            <person name="Ni X.B."/>
            <person name="Tian J.H."/>
            <person name="Sheng Y."/>
            <person name="Liu T."/>
            <person name="Pan Y.S."/>
            <person name="Xia L.Y."/>
            <person name="Li J."/>
            <person name="Zhao F."/>
            <person name="Cao W.C."/>
        </authorList>
    </citation>
    <scope>NUCLEOTIDE SEQUENCE</scope>
    <source>
        <strain evidence="2">Rsan-2018</strain>
    </source>
</reference>
<dbReference type="EMBL" id="JABSTV010001245">
    <property type="protein sequence ID" value="KAH7984561.1"/>
    <property type="molecule type" value="Genomic_DNA"/>
</dbReference>
<evidence type="ECO:0000313" key="2">
    <source>
        <dbReference type="EMBL" id="KAH7984561.1"/>
    </source>
</evidence>
<dbReference type="Proteomes" id="UP000821837">
    <property type="component" value="Chromosome 1"/>
</dbReference>
<dbReference type="AlphaFoldDB" id="A0A9D4TBY6"/>
<proteinExistence type="predicted"/>
<keyword evidence="3" id="KW-1185">Reference proteome</keyword>
<sequence>MRIAAKQRVKLTWSGYTLAVKAGQQKKTLIQPKKEPSNLRSQTPRLSPSVTAQDFYDNVRVQTQKVENVTIASTASTERASKLQGINAIQLGRVIYEVNPHIRHPDDVCRGVIYGLEPGTTPAEIVAGLRVDSRYSVLGARMLGSSTAAVITFDGQHVPFYVTYVSGDYRWKPYRKSVQYCRTCGAIGHRQDICPQPKVNFCYKCGCDKDTEAHDCQPKCKICGEDHETAGKECKKKLRSNPPPHQVRQQQLDNARAQEQHWSLSTGDFPGMATTLESSQAPSLHQGPDRSRPHSNHNGKSWSRTRSQSRSAMQVSYESGDRQQRTQVSSNHQRIRHLAC</sequence>